<dbReference type="InterPro" id="IPR002589">
    <property type="entry name" value="Macro_dom"/>
</dbReference>
<dbReference type="EC" id="3.1.3.84" evidence="3"/>
<dbReference type="SMART" id="SM00506">
    <property type="entry name" value="A1pp"/>
    <property type="match status" value="1"/>
</dbReference>
<evidence type="ECO:0000256" key="7">
    <source>
        <dbReference type="SAM" id="MobiDB-lite"/>
    </source>
</evidence>
<dbReference type="SUPFAM" id="SSF52949">
    <property type="entry name" value="Macro domain-like"/>
    <property type="match status" value="1"/>
</dbReference>
<dbReference type="PROSITE" id="PS51154">
    <property type="entry name" value="MACRO"/>
    <property type="match status" value="1"/>
</dbReference>
<feature type="domain" description="Macro" evidence="8">
    <location>
        <begin position="82"/>
        <end position="270"/>
    </location>
</feature>
<dbReference type="EMBL" id="QGDH01000089">
    <property type="protein sequence ID" value="RAR08226.1"/>
    <property type="molecule type" value="Genomic_DNA"/>
</dbReference>
<dbReference type="InterPro" id="IPR050892">
    <property type="entry name" value="ADP-ribose_metab_enzymes"/>
</dbReference>
<evidence type="ECO:0000256" key="5">
    <source>
        <dbReference type="ARBA" id="ARBA00022912"/>
    </source>
</evidence>
<protein>
    <recommendedName>
        <fullName evidence="4">ADP-ribose 1''-phosphate phosphatase</fullName>
        <ecNumber evidence="3">3.1.3.84</ecNumber>
    </recommendedName>
</protein>
<dbReference type="PANTHER" id="PTHR12521:SF0">
    <property type="entry name" value="ADP-RIBOSE GLYCOHYDROLASE OARD1"/>
    <property type="match status" value="1"/>
</dbReference>
<evidence type="ECO:0000313" key="9">
    <source>
        <dbReference type="EMBL" id="RAR08226.1"/>
    </source>
</evidence>
<dbReference type="Proteomes" id="UP000249619">
    <property type="component" value="Unassembled WGS sequence"/>
</dbReference>
<name>A0A364N0R9_STELY</name>
<dbReference type="STRING" id="183478.A0A364N0R9"/>
<accession>A0A364N0R9</accession>
<dbReference type="InterPro" id="IPR043472">
    <property type="entry name" value="Macro_dom-like"/>
</dbReference>
<evidence type="ECO:0000256" key="1">
    <source>
        <dbReference type="ARBA" id="ARBA00002432"/>
    </source>
</evidence>
<dbReference type="AlphaFoldDB" id="A0A364N0R9"/>
<reference evidence="10" key="1">
    <citation type="submission" date="2018-05" db="EMBL/GenBank/DDBJ databases">
        <title>Draft genome sequence of Stemphylium lycopersici strain CIDEFI 213.</title>
        <authorList>
            <person name="Medina R."/>
            <person name="Franco M.E.E."/>
            <person name="Lucentini C.G."/>
            <person name="Saparrat M.C.N."/>
            <person name="Balatti P.A."/>
        </authorList>
    </citation>
    <scope>NUCLEOTIDE SEQUENCE [LARGE SCALE GENOMIC DNA]</scope>
    <source>
        <strain evidence="10">CIDEFI 213</strain>
    </source>
</reference>
<dbReference type="GO" id="GO:0140291">
    <property type="term" value="P:peptidyl-glutamate ADP-deribosylation"/>
    <property type="evidence" value="ECO:0007669"/>
    <property type="project" value="TreeGrafter"/>
</dbReference>
<keyword evidence="5" id="KW-0378">Hydrolase</keyword>
<dbReference type="Pfam" id="PF01661">
    <property type="entry name" value="Macro"/>
    <property type="match status" value="1"/>
</dbReference>
<comment type="catalytic activity">
    <reaction evidence="6">
        <text>ADP-alpha-D-ribose 1''-phosphate + H2O = ADP-D-ribose + phosphate</text>
        <dbReference type="Rhea" id="RHEA:25029"/>
        <dbReference type="ChEBI" id="CHEBI:15377"/>
        <dbReference type="ChEBI" id="CHEBI:43474"/>
        <dbReference type="ChEBI" id="CHEBI:57967"/>
        <dbReference type="ChEBI" id="CHEBI:58753"/>
        <dbReference type="EC" id="3.1.3.84"/>
    </reaction>
</comment>
<dbReference type="CDD" id="cd02901">
    <property type="entry name" value="Macro_Poa1p-like"/>
    <property type="match status" value="1"/>
</dbReference>
<comment type="function">
    <text evidence="1">Highly specific phosphatase involved in the metabolism of ADP-ribose 1''-phosphate (Appr1p) which is produced as a consequence of tRNA splicing.</text>
</comment>
<evidence type="ECO:0000256" key="4">
    <source>
        <dbReference type="ARBA" id="ARBA00019744"/>
    </source>
</evidence>
<evidence type="ECO:0000256" key="2">
    <source>
        <dbReference type="ARBA" id="ARBA00006575"/>
    </source>
</evidence>
<feature type="region of interest" description="Disordered" evidence="7">
    <location>
        <begin position="1"/>
        <end position="69"/>
    </location>
</feature>
<feature type="compositionally biased region" description="Polar residues" evidence="7">
    <location>
        <begin position="1"/>
        <end position="27"/>
    </location>
</feature>
<dbReference type="GO" id="GO:0004721">
    <property type="term" value="F:phosphoprotein phosphatase activity"/>
    <property type="evidence" value="ECO:0007669"/>
    <property type="project" value="UniProtKB-KW"/>
</dbReference>
<comment type="caution">
    <text evidence="9">The sequence shown here is derived from an EMBL/GenBank/DDBJ whole genome shotgun (WGS) entry which is preliminary data.</text>
</comment>
<dbReference type="Gene3D" id="3.40.220.10">
    <property type="entry name" value="Leucine Aminopeptidase, subunit E, domain 1"/>
    <property type="match status" value="1"/>
</dbReference>
<keyword evidence="10" id="KW-1185">Reference proteome</keyword>
<evidence type="ECO:0000256" key="6">
    <source>
        <dbReference type="ARBA" id="ARBA00034427"/>
    </source>
</evidence>
<comment type="similarity">
    <text evidence="2">Belongs to the POA1 family.</text>
</comment>
<dbReference type="PANTHER" id="PTHR12521">
    <property type="entry name" value="PROTEIN C6ORF130"/>
    <property type="match status" value="1"/>
</dbReference>
<evidence type="ECO:0000256" key="3">
    <source>
        <dbReference type="ARBA" id="ARBA00012983"/>
    </source>
</evidence>
<proteinExistence type="inferred from homology"/>
<evidence type="ECO:0000313" key="10">
    <source>
        <dbReference type="Proteomes" id="UP000249619"/>
    </source>
</evidence>
<evidence type="ECO:0000259" key="8">
    <source>
        <dbReference type="PROSITE" id="PS51154"/>
    </source>
</evidence>
<keyword evidence="5" id="KW-0904">Protein phosphatase</keyword>
<gene>
    <name evidence="9" type="ORF">DDE83_006067</name>
</gene>
<organism evidence="9 10">
    <name type="scientific">Stemphylium lycopersici</name>
    <name type="common">Tomato gray leaf spot disease fungus</name>
    <name type="synonym">Thyrospora lycopersici</name>
    <dbReference type="NCBI Taxonomy" id="183478"/>
    <lineage>
        <taxon>Eukaryota</taxon>
        <taxon>Fungi</taxon>
        <taxon>Dikarya</taxon>
        <taxon>Ascomycota</taxon>
        <taxon>Pezizomycotina</taxon>
        <taxon>Dothideomycetes</taxon>
        <taxon>Pleosporomycetidae</taxon>
        <taxon>Pleosporales</taxon>
        <taxon>Pleosporineae</taxon>
        <taxon>Pleosporaceae</taxon>
        <taxon>Stemphylium</taxon>
    </lineage>
</organism>
<sequence>MYNNKTPPMTSYSAPKPDSPNNQTHNDTFTDDPEGPDKTPCPLQSKAQGKRPLSASPAPLPSKRQASSLHKPLSYKDVPQALPMPSSHPPTQLSLTHHTGALFTAPPQTLLLHACNTQGTWGAGIALAFKQAYPKAYAIYHAYCTVEHSFKAGNSVPVGTALLIPPVDKGTPHWIGCLFTSRRYGKGRDGVESIVRSTGTAVEGVLELVRAVNEGVVGDRDKEGIAGVRMCRINSGKFGVEWKRTEEVLRGIVVREGWVGGVEVWDQEGV</sequence>